<dbReference type="PANTHER" id="PTHR37305">
    <property type="entry name" value="INTEGRAL MEMBRANE PROTEIN-RELATED"/>
    <property type="match status" value="1"/>
</dbReference>
<feature type="transmembrane region" description="Helical" evidence="1">
    <location>
        <begin position="21"/>
        <end position="39"/>
    </location>
</feature>
<sequence>MHHLIKAEFRRLFATRVGAGLLLAAVLFGGGLMGAMALVGPENFDPPMPGLDTEAGLRAILGMLGYTAFVPAAVGALAVTSEYRHRTAAVTFLFAPRRWQVLVAKLTTYGVAGLAYGLVLAGTAATALFTVAAVRGISLGLPAGDVLALLARIGLAMVVYLLIGVGVGALLRNQVVAVCVVIGYLYLGEPLLMMIPGVNALYPVLPGGATAALTDFTYLADAMSQEVGSTAVRLLPPAAGALLLTGYALAASLIAIVLPMRRDIT</sequence>
<reference evidence="2" key="1">
    <citation type="submission" date="2021-03" db="EMBL/GenBank/DDBJ databases">
        <title>Whole genome shotgun sequence of Actinoplanes auranticolor NBRC 12245.</title>
        <authorList>
            <person name="Komaki H."/>
            <person name="Tamura T."/>
        </authorList>
    </citation>
    <scope>NUCLEOTIDE SEQUENCE</scope>
    <source>
        <strain evidence="2">NBRC 12245</strain>
    </source>
</reference>
<comment type="caution">
    <text evidence="2">The sequence shown here is derived from an EMBL/GenBank/DDBJ whole genome shotgun (WGS) entry which is preliminary data.</text>
</comment>
<feature type="transmembrane region" description="Helical" evidence="1">
    <location>
        <begin position="175"/>
        <end position="195"/>
    </location>
</feature>
<protein>
    <submittedName>
        <fullName evidence="2">ABC transporter permease</fullName>
    </submittedName>
</protein>
<accession>A0A919SF99</accession>
<dbReference type="PANTHER" id="PTHR37305:SF1">
    <property type="entry name" value="MEMBRANE PROTEIN"/>
    <property type="match status" value="1"/>
</dbReference>
<dbReference type="EMBL" id="BOQL01000032">
    <property type="protein sequence ID" value="GIM70589.1"/>
    <property type="molecule type" value="Genomic_DNA"/>
</dbReference>
<dbReference type="AlphaFoldDB" id="A0A919SF99"/>
<dbReference type="Proteomes" id="UP000681340">
    <property type="component" value="Unassembled WGS sequence"/>
</dbReference>
<evidence type="ECO:0000256" key="1">
    <source>
        <dbReference type="SAM" id="Phobius"/>
    </source>
</evidence>
<feature type="transmembrane region" description="Helical" evidence="1">
    <location>
        <begin position="59"/>
        <end position="79"/>
    </location>
</feature>
<evidence type="ECO:0000313" key="2">
    <source>
        <dbReference type="EMBL" id="GIM70589.1"/>
    </source>
</evidence>
<keyword evidence="3" id="KW-1185">Reference proteome</keyword>
<gene>
    <name evidence="2" type="ORF">Aau02nite_41690</name>
</gene>
<feature type="transmembrane region" description="Helical" evidence="1">
    <location>
        <begin position="146"/>
        <end position="163"/>
    </location>
</feature>
<evidence type="ECO:0000313" key="3">
    <source>
        <dbReference type="Proteomes" id="UP000681340"/>
    </source>
</evidence>
<keyword evidence="1" id="KW-0812">Transmembrane</keyword>
<proteinExistence type="predicted"/>
<feature type="transmembrane region" description="Helical" evidence="1">
    <location>
        <begin position="106"/>
        <end position="134"/>
    </location>
</feature>
<dbReference type="RefSeq" id="WP_212990178.1">
    <property type="nucleotide sequence ID" value="NZ_BAABEA010000005.1"/>
</dbReference>
<organism evidence="2 3">
    <name type="scientific">Actinoplanes auranticolor</name>
    <dbReference type="NCBI Taxonomy" id="47988"/>
    <lineage>
        <taxon>Bacteria</taxon>
        <taxon>Bacillati</taxon>
        <taxon>Actinomycetota</taxon>
        <taxon>Actinomycetes</taxon>
        <taxon>Micromonosporales</taxon>
        <taxon>Micromonosporaceae</taxon>
        <taxon>Actinoplanes</taxon>
    </lineage>
</organism>
<keyword evidence="1" id="KW-1133">Transmembrane helix</keyword>
<keyword evidence="1" id="KW-0472">Membrane</keyword>
<name>A0A919SF99_9ACTN</name>
<feature type="transmembrane region" description="Helical" evidence="1">
    <location>
        <begin position="238"/>
        <end position="258"/>
    </location>
</feature>